<accession>A0AAV1CDC1</accession>
<reference evidence="7" key="1">
    <citation type="submission" date="2023-03" db="EMBL/GenBank/DDBJ databases">
        <authorList>
            <person name="Julca I."/>
        </authorList>
    </citation>
    <scope>NUCLEOTIDE SEQUENCE</scope>
</reference>
<dbReference type="PANTHER" id="PTHR31232:SF155">
    <property type="entry name" value="PLANT SELF-INCOMPATIBILITY PROTEIN S1 FAMILY"/>
    <property type="match status" value="1"/>
</dbReference>
<dbReference type="PANTHER" id="PTHR31232">
    <property type="match status" value="1"/>
</dbReference>
<evidence type="ECO:0000256" key="3">
    <source>
        <dbReference type="ARBA" id="ARBA00022471"/>
    </source>
</evidence>
<dbReference type="GO" id="GO:0060320">
    <property type="term" value="P:rejection of self pollen"/>
    <property type="evidence" value="ECO:0007669"/>
    <property type="project" value="UniProtKB-KW"/>
</dbReference>
<evidence type="ECO:0000313" key="8">
    <source>
        <dbReference type="Proteomes" id="UP001161247"/>
    </source>
</evidence>
<keyword evidence="8" id="KW-1185">Reference proteome</keyword>
<evidence type="ECO:0000256" key="4">
    <source>
        <dbReference type="ARBA" id="ARBA00022525"/>
    </source>
</evidence>
<protein>
    <recommendedName>
        <fullName evidence="6">S-protein homolog</fullName>
    </recommendedName>
</protein>
<comment type="similarity">
    <text evidence="2 6">Belongs to the plant self-incompatibility (S1) protein family.</text>
</comment>
<evidence type="ECO:0000256" key="1">
    <source>
        <dbReference type="ARBA" id="ARBA00004613"/>
    </source>
</evidence>
<keyword evidence="4 6" id="KW-0964">Secreted</keyword>
<evidence type="ECO:0000256" key="2">
    <source>
        <dbReference type="ARBA" id="ARBA00005581"/>
    </source>
</evidence>
<proteinExistence type="inferred from homology"/>
<dbReference type="AlphaFoldDB" id="A0AAV1CDC1"/>
<dbReference type="InterPro" id="IPR010264">
    <property type="entry name" value="Self-incomp_S1"/>
</dbReference>
<dbReference type="GO" id="GO:0005576">
    <property type="term" value="C:extracellular region"/>
    <property type="evidence" value="ECO:0007669"/>
    <property type="project" value="UniProtKB-SubCell"/>
</dbReference>
<evidence type="ECO:0000256" key="6">
    <source>
        <dbReference type="RuleBase" id="RU367044"/>
    </source>
</evidence>
<sequence length="144" mass="16513">MKSLIVSTLVIGVYIFFIFQAPKVKAWQEQYQVQIKNDINDSLPLGLQCHSSENDLGSHTLYKGGIFKFHFGINYFFSTKFVCDAQWSGLKARIYVFNKNLAKTHCGNDLGRNCCWSVRRDGFFIGSAEYAPHFEKVYDWGAGY</sequence>
<keyword evidence="5" id="KW-0732">Signal</keyword>
<dbReference type="EMBL" id="OX459119">
    <property type="protein sequence ID" value="CAI9093213.1"/>
    <property type="molecule type" value="Genomic_DNA"/>
</dbReference>
<comment type="subcellular location">
    <subcellularLocation>
        <location evidence="1 6">Secreted</location>
    </subcellularLocation>
</comment>
<evidence type="ECO:0000313" key="7">
    <source>
        <dbReference type="EMBL" id="CAI9093213.1"/>
    </source>
</evidence>
<name>A0AAV1CDC1_OLDCO</name>
<gene>
    <name evidence="7" type="ORF">OLC1_LOCUS4685</name>
</gene>
<organism evidence="7 8">
    <name type="scientific">Oldenlandia corymbosa var. corymbosa</name>
    <dbReference type="NCBI Taxonomy" id="529605"/>
    <lineage>
        <taxon>Eukaryota</taxon>
        <taxon>Viridiplantae</taxon>
        <taxon>Streptophyta</taxon>
        <taxon>Embryophyta</taxon>
        <taxon>Tracheophyta</taxon>
        <taxon>Spermatophyta</taxon>
        <taxon>Magnoliopsida</taxon>
        <taxon>eudicotyledons</taxon>
        <taxon>Gunneridae</taxon>
        <taxon>Pentapetalae</taxon>
        <taxon>asterids</taxon>
        <taxon>lamiids</taxon>
        <taxon>Gentianales</taxon>
        <taxon>Rubiaceae</taxon>
        <taxon>Rubioideae</taxon>
        <taxon>Spermacoceae</taxon>
        <taxon>Hedyotis-Oldenlandia complex</taxon>
        <taxon>Oldenlandia</taxon>
    </lineage>
</organism>
<keyword evidence="3 6" id="KW-0713">Self-incompatibility</keyword>
<dbReference type="Pfam" id="PF05938">
    <property type="entry name" value="Self-incomp_S1"/>
    <property type="match status" value="1"/>
</dbReference>
<dbReference type="Proteomes" id="UP001161247">
    <property type="component" value="Chromosome 2"/>
</dbReference>
<evidence type="ECO:0000256" key="5">
    <source>
        <dbReference type="ARBA" id="ARBA00022729"/>
    </source>
</evidence>